<keyword evidence="2" id="KW-0732">Signal</keyword>
<comment type="caution">
    <text evidence="3">The sequence shown here is derived from an EMBL/GenBank/DDBJ whole genome shotgun (WGS) entry which is preliminary data.</text>
</comment>
<feature type="region of interest" description="Disordered" evidence="1">
    <location>
        <begin position="429"/>
        <end position="458"/>
    </location>
</feature>
<dbReference type="EMBL" id="VEVO01000007">
    <property type="protein sequence ID" value="KAF0039385.1"/>
    <property type="molecule type" value="Genomic_DNA"/>
</dbReference>
<reference evidence="3 4" key="1">
    <citation type="submission" date="2019-06" db="EMBL/GenBank/DDBJ databases">
        <title>Draft genomes of female and male turbot (Scophthalmus maximus).</title>
        <authorList>
            <person name="Xu H."/>
            <person name="Xu X.-W."/>
            <person name="Shao C."/>
            <person name="Chen S."/>
        </authorList>
    </citation>
    <scope>NUCLEOTIDE SEQUENCE [LARGE SCALE GENOMIC DNA]</scope>
    <source>
        <strain evidence="3">Ysfricsl-2016a</strain>
        <tissue evidence="3">Blood</tissue>
    </source>
</reference>
<feature type="region of interest" description="Disordered" evidence="1">
    <location>
        <begin position="763"/>
        <end position="805"/>
    </location>
</feature>
<feature type="chain" id="PRO_5025384064" evidence="2">
    <location>
        <begin position="23"/>
        <end position="855"/>
    </location>
</feature>
<evidence type="ECO:0000256" key="2">
    <source>
        <dbReference type="SAM" id="SignalP"/>
    </source>
</evidence>
<gene>
    <name evidence="3" type="ORF">F2P81_007620</name>
</gene>
<proteinExistence type="predicted"/>
<evidence type="ECO:0000313" key="3">
    <source>
        <dbReference type="EMBL" id="KAF0039385.1"/>
    </source>
</evidence>
<dbReference type="Proteomes" id="UP000438429">
    <property type="component" value="Unassembled WGS sequence"/>
</dbReference>
<feature type="signal peptide" evidence="2">
    <location>
        <begin position="1"/>
        <end position="22"/>
    </location>
</feature>
<evidence type="ECO:0000313" key="4">
    <source>
        <dbReference type="Proteomes" id="UP000438429"/>
    </source>
</evidence>
<accession>A0A6A4T2R0</accession>
<evidence type="ECO:0000256" key="1">
    <source>
        <dbReference type="SAM" id="MobiDB-lite"/>
    </source>
</evidence>
<dbReference type="AlphaFoldDB" id="A0A6A4T2R0"/>
<organism evidence="3 4">
    <name type="scientific">Scophthalmus maximus</name>
    <name type="common">Turbot</name>
    <name type="synonym">Psetta maxima</name>
    <dbReference type="NCBI Taxonomy" id="52904"/>
    <lineage>
        <taxon>Eukaryota</taxon>
        <taxon>Metazoa</taxon>
        <taxon>Chordata</taxon>
        <taxon>Craniata</taxon>
        <taxon>Vertebrata</taxon>
        <taxon>Euteleostomi</taxon>
        <taxon>Actinopterygii</taxon>
        <taxon>Neopterygii</taxon>
        <taxon>Teleostei</taxon>
        <taxon>Neoteleostei</taxon>
        <taxon>Acanthomorphata</taxon>
        <taxon>Carangaria</taxon>
        <taxon>Pleuronectiformes</taxon>
        <taxon>Pleuronectoidei</taxon>
        <taxon>Scophthalmidae</taxon>
        <taxon>Scophthalmus</taxon>
    </lineage>
</organism>
<protein>
    <submittedName>
        <fullName evidence="3">Uncharacterized protein</fullName>
    </submittedName>
</protein>
<name>A0A6A4T2R0_SCOMX</name>
<sequence length="855" mass="94997">MCTGHFFYVWRWFGCILSSSYAKTIPCCIIFACCCGKYAISAGAVRSYNARPGLSDRIKPKMSSLMCKDTFKDDMLLLFLTVSGVLIEASADIEHESLCYGSTFNLPVRFTPSDFRGQLYFTPSMGGSRKLLINDGEAKDPRLNISLGSVRLTDLTERDNGTFSISFGDESTNDIITLTIDDCAEKITKYYGDIYGSTLPKGTEFVEFTTLHLRDQPQVVWNGTNLQENGKIRMFFSYLEIFRVTQADNGYYNFRKKDNTLLSRILLIVQGDENNRRSEVWVKERLSIQYPMFDVKWTVTFTPKGKMETQTWIEGNRLVTGDLSGRIWLVHNGIDIDVESTDSGTLEFRDRQGNLALTVEVNVIAEETDPTFIYVAPALVIIFVVVVGCCCVKKFCFKKRSSSNEPAPQTAAAPAVYYHFQDTNPSYSAAPTTSALLSQPMTPPVSSEHSNGPSRNLPSQERCVVVEVSVKCRWTSGRGCFNSGLTSDGHTMIVPLLLLLLSACVSTGFSYDSHEEQYGNTHKILLPRRAHSLKFIPEAHYSHETILWKRDDPEASEGGRGRVMGNYYVIHHLTQQDNGRYVMLDQNQRQVSKRAIWVTANQISYALTPGALLNISSHIDPASCYIYFYPEDNTHLIKDEAEIVYKGKLKRVYTCKGLELMEPCGVLKTSVQNSCSGRFEFRDASDDLALEVFVTVESPTYDPSHIGIGIGACLASFFCCCCVRRCCCKKNASKKDGAETDAAAAEPAVVYREYVHEPVAVGSGRLSQPSETHPPNPPSYAPTGPLIHSPPTVNSPPAYSEVSAPAEQASAPTAPLYSDPGIQFELKGRNFPSAPPLSSDSTFCHVYTSDKLNYI</sequence>